<dbReference type="AlphaFoldDB" id="A0A6S6T4Z0"/>
<feature type="transmembrane region" description="Helical" evidence="2">
    <location>
        <begin position="169"/>
        <end position="187"/>
    </location>
</feature>
<keyword evidence="2" id="KW-1133">Transmembrane helix</keyword>
<dbReference type="SUPFAM" id="SSF56112">
    <property type="entry name" value="Protein kinase-like (PK-like)"/>
    <property type="match status" value="1"/>
</dbReference>
<feature type="region of interest" description="Disordered" evidence="1">
    <location>
        <begin position="217"/>
        <end position="246"/>
    </location>
</feature>
<dbReference type="EMBL" id="CACVAX010000052">
    <property type="protein sequence ID" value="CAA6818241.1"/>
    <property type="molecule type" value="Genomic_DNA"/>
</dbReference>
<proteinExistence type="predicted"/>
<reference evidence="3" key="1">
    <citation type="submission" date="2020-01" db="EMBL/GenBank/DDBJ databases">
        <authorList>
            <person name="Meier V. D."/>
            <person name="Meier V D."/>
        </authorList>
    </citation>
    <scope>NUCLEOTIDE SEQUENCE</scope>
    <source>
        <strain evidence="3">HLG_WM_MAG_04</strain>
    </source>
</reference>
<dbReference type="InterPro" id="IPR011009">
    <property type="entry name" value="Kinase-like_dom_sf"/>
</dbReference>
<evidence type="ECO:0000256" key="2">
    <source>
        <dbReference type="SAM" id="Phobius"/>
    </source>
</evidence>
<organism evidence="3">
    <name type="scientific">uncultured Sulfurovum sp</name>
    <dbReference type="NCBI Taxonomy" id="269237"/>
    <lineage>
        <taxon>Bacteria</taxon>
        <taxon>Pseudomonadati</taxon>
        <taxon>Campylobacterota</taxon>
        <taxon>Epsilonproteobacteria</taxon>
        <taxon>Campylobacterales</taxon>
        <taxon>Sulfurovaceae</taxon>
        <taxon>Sulfurovum</taxon>
        <taxon>environmental samples</taxon>
    </lineage>
</organism>
<keyword evidence="2" id="KW-0812">Transmembrane</keyword>
<gene>
    <name evidence="3" type="ORF">HELGO_WM8491</name>
</gene>
<accession>A0A6S6T4Z0</accession>
<evidence type="ECO:0000256" key="1">
    <source>
        <dbReference type="SAM" id="MobiDB-lite"/>
    </source>
</evidence>
<evidence type="ECO:0008006" key="4">
    <source>
        <dbReference type="Google" id="ProtNLM"/>
    </source>
</evidence>
<dbReference type="Gene3D" id="3.30.200.20">
    <property type="entry name" value="Phosphorylase Kinase, domain 1"/>
    <property type="match status" value="1"/>
</dbReference>
<evidence type="ECO:0000313" key="3">
    <source>
        <dbReference type="EMBL" id="CAA6818241.1"/>
    </source>
</evidence>
<feature type="compositionally biased region" description="Polar residues" evidence="1">
    <location>
        <begin position="314"/>
        <end position="325"/>
    </location>
</feature>
<feature type="region of interest" description="Disordered" evidence="1">
    <location>
        <begin position="314"/>
        <end position="339"/>
    </location>
</feature>
<name>A0A6S6T4Z0_9BACT</name>
<protein>
    <recommendedName>
        <fullName evidence="4">Serine/threonine protein kinase</fullName>
    </recommendedName>
</protein>
<keyword evidence="2" id="KW-0472">Membrane</keyword>
<sequence length="339" mass="38323">MGKNHLAVGHKLGGHYEVVQVLGEDDFEILYWVKDLHMAGQNFVLKELFLLAYASRAGDNSVQVMAKSKQVFEQTKEDIISEIEVLKTHQAFDAPKVYGYFEENNTVYTIMEFINNPNLSIYLDLSTQSGTVQPLIKEEAPLKMEENKIKITNRETETGKEEKKPKSTIFLKILIVLALLLIGLYIYSTNMIEEHKETVNNKSEEIVVKNVPINHPPLEDKVKEKKDENISSSIEAKEENENKKPEGASYIEEGEIAVSEPISIPTLDVESELQIEDVSNLPDAEVYVDETLDSEDVLETPVEFEEAVRYEPNIVNSPTNQTPLSNEVKPNISLGTRIN</sequence>